<evidence type="ECO:0000259" key="3">
    <source>
        <dbReference type="Pfam" id="PF08245"/>
    </source>
</evidence>
<dbReference type="GO" id="GO:0005524">
    <property type="term" value="F:ATP binding"/>
    <property type="evidence" value="ECO:0007669"/>
    <property type="project" value="InterPro"/>
</dbReference>
<feature type="compositionally biased region" description="Polar residues" evidence="1">
    <location>
        <begin position="10"/>
        <end position="22"/>
    </location>
</feature>
<dbReference type="Gene3D" id="3.40.50.720">
    <property type="entry name" value="NAD(P)-binding Rossmann-like Domain"/>
    <property type="match status" value="1"/>
</dbReference>
<sequence length="540" mass="59467">MSKDVENMSEPGSNMENETSSRTGKESSDDEGQLPQDGTYGVVGVCGVVGNLIARVLMDHGFKVTCTDMKPEAECKFGYTLEPYIKKYSPTIYFSGHPESFLTESDYILPPPSLSKTSKLFKRIEESGTNILEVGDVLRWVKPDKPVICITGTNGKTTTTTLLKHICRSAGLEPTEHGFRDLQGNIDYIPALQGRLNGDVAVLETGTFGVPEDLKRVIERSEPSCGIITNITPDHLDKDQDFLSYANIKGDFIEYLKNKQLIVNSDDPTLWGLIKSKNCFNVVSFGMDSQSTVKGMKKCWCGREISLDETISGVGYYECECGLKRSEPDYLATDINESGFTLKTPHGSMKLNPKIMGLHNIYNILGAVAGAVEFFKIPLEDLKEAVESFEGVPGRLEHMFTFNEKDVIVDYGHNPAGVETVLRELKKVYNKLTAVVTISSESGASGDEEIFRKVLELADFVVPASSSSRTAAEKHLPNDKIVMTSRSLEKFREGTLGATQDQVIEGLKRGLKCDACAVVCLGEAAFKYKESIMSLKTIEL</sequence>
<dbReference type="Pfam" id="PF02875">
    <property type="entry name" value="Mur_ligase_C"/>
    <property type="match status" value="1"/>
</dbReference>
<dbReference type="EC" id="6.3.2.9" evidence="4"/>
<reference evidence="4 5" key="1">
    <citation type="journal article" date="2014" name="Int. J. Syst. Evol. Microbiol.">
        <title>Methanobacterium paludis sp. nov. and a novel strain of Methanobacterium lacus isolated from northern peatlands.</title>
        <authorList>
            <person name="Cadillo-Quiroz H."/>
            <person name="Brauer S.L."/>
            <person name="Goodson N."/>
            <person name="Yavitt J.B."/>
            <person name="Zinder S.H."/>
        </authorList>
    </citation>
    <scope>NUCLEOTIDE SEQUENCE [LARGE SCALE GENOMIC DNA]</scope>
    <source>
        <strain evidence="5">DSM 25820 / JCM 18151 / SWAN1</strain>
    </source>
</reference>
<dbReference type="HOGENOM" id="CLU_012007_0_0_2"/>
<protein>
    <submittedName>
        <fullName evidence="4">UDP-N-acetylmuramoyl-L-alanine--D-glutamate ligase</fullName>
        <ecNumber evidence="4">6.3.2.9</ecNumber>
    </submittedName>
</protein>
<keyword evidence="4" id="KW-0436">Ligase</keyword>
<dbReference type="SUPFAM" id="SSF53623">
    <property type="entry name" value="MurD-like peptide ligases, catalytic domain"/>
    <property type="match status" value="1"/>
</dbReference>
<feature type="domain" description="Mur ligase central" evidence="3">
    <location>
        <begin position="150"/>
        <end position="369"/>
    </location>
</feature>
<gene>
    <name evidence="4" type="ordered locus">MSWAN_0428</name>
</gene>
<dbReference type="InterPro" id="IPR013221">
    <property type="entry name" value="Mur_ligase_cen"/>
</dbReference>
<dbReference type="Proteomes" id="UP000009231">
    <property type="component" value="Chromosome"/>
</dbReference>
<dbReference type="eggNOG" id="arCOG02821">
    <property type="taxonomic scope" value="Archaea"/>
</dbReference>
<keyword evidence="5" id="KW-1185">Reference proteome</keyword>
<dbReference type="SUPFAM" id="SSF53244">
    <property type="entry name" value="MurD-like peptide ligases, peptide-binding domain"/>
    <property type="match status" value="1"/>
</dbReference>
<accession>F6D446</accession>
<evidence type="ECO:0000256" key="1">
    <source>
        <dbReference type="SAM" id="MobiDB-lite"/>
    </source>
</evidence>
<dbReference type="GO" id="GO:0008764">
    <property type="term" value="F:UDP-N-acetylmuramoylalanine-D-glutamate ligase activity"/>
    <property type="evidence" value="ECO:0007669"/>
    <property type="project" value="UniProtKB-EC"/>
</dbReference>
<dbReference type="EMBL" id="CP002772">
    <property type="protein sequence ID" value="AEG17468.1"/>
    <property type="molecule type" value="Genomic_DNA"/>
</dbReference>
<evidence type="ECO:0000313" key="5">
    <source>
        <dbReference type="Proteomes" id="UP000009231"/>
    </source>
</evidence>
<feature type="domain" description="Mur ligase C-terminal" evidence="2">
    <location>
        <begin position="394"/>
        <end position="470"/>
    </location>
</feature>
<dbReference type="AlphaFoldDB" id="F6D446"/>
<dbReference type="InterPro" id="IPR036615">
    <property type="entry name" value="Mur_ligase_C_dom_sf"/>
</dbReference>
<evidence type="ECO:0000313" key="4">
    <source>
        <dbReference type="EMBL" id="AEG17468.1"/>
    </source>
</evidence>
<dbReference type="PANTHER" id="PTHR23135:SF4">
    <property type="entry name" value="UDP-N-ACETYLMURAMOYL-L-ALANYL-D-GLUTAMATE--2,6-DIAMINOPIMELATE LIGASE MURE HOMOLOG, CHLOROPLASTIC"/>
    <property type="match status" value="1"/>
</dbReference>
<name>F6D446_METPW</name>
<dbReference type="Gene3D" id="3.90.190.20">
    <property type="entry name" value="Mur ligase, C-terminal domain"/>
    <property type="match status" value="1"/>
</dbReference>
<dbReference type="STRING" id="868131.MSWAN_0428"/>
<organism evidence="4 5">
    <name type="scientific">Methanobacterium paludis (strain DSM 25820 / JCM 18151 / SWAN1)</name>
    <dbReference type="NCBI Taxonomy" id="868131"/>
    <lineage>
        <taxon>Archaea</taxon>
        <taxon>Methanobacteriati</taxon>
        <taxon>Methanobacteriota</taxon>
        <taxon>Methanomada group</taxon>
        <taxon>Methanobacteria</taxon>
        <taxon>Methanobacteriales</taxon>
        <taxon>Methanobacteriaceae</taxon>
        <taxon>Methanobacterium</taxon>
    </lineage>
</organism>
<dbReference type="RefSeq" id="WP_013824970.1">
    <property type="nucleotide sequence ID" value="NC_015574.1"/>
</dbReference>
<dbReference type="SUPFAM" id="SSF51984">
    <property type="entry name" value="MurCD N-terminal domain"/>
    <property type="match status" value="1"/>
</dbReference>
<proteinExistence type="predicted"/>
<dbReference type="InterPro" id="IPR036565">
    <property type="entry name" value="Mur-like_cat_sf"/>
</dbReference>
<dbReference type="GeneID" id="10667912"/>
<dbReference type="InterPro" id="IPR004101">
    <property type="entry name" value="Mur_ligase_C"/>
</dbReference>
<feature type="region of interest" description="Disordered" evidence="1">
    <location>
        <begin position="1"/>
        <end position="36"/>
    </location>
</feature>
<dbReference type="Pfam" id="PF08245">
    <property type="entry name" value="Mur_ligase_M"/>
    <property type="match status" value="1"/>
</dbReference>
<dbReference type="KEGG" id="mew:MSWAN_0428"/>
<evidence type="ECO:0000259" key="2">
    <source>
        <dbReference type="Pfam" id="PF02875"/>
    </source>
</evidence>
<dbReference type="Gene3D" id="3.40.1190.10">
    <property type="entry name" value="Mur-like, catalytic domain"/>
    <property type="match status" value="1"/>
</dbReference>
<dbReference type="PANTHER" id="PTHR23135">
    <property type="entry name" value="MUR LIGASE FAMILY MEMBER"/>
    <property type="match status" value="1"/>
</dbReference>